<evidence type="ECO:0000313" key="2">
    <source>
        <dbReference type="EMBL" id="KAA3762884.1"/>
    </source>
</evidence>
<organism evidence="2 3">
    <name type="scientific">Bacteroides salyersiae</name>
    <dbReference type="NCBI Taxonomy" id="291644"/>
    <lineage>
        <taxon>Bacteria</taxon>
        <taxon>Pseudomonadati</taxon>
        <taxon>Bacteroidota</taxon>
        <taxon>Bacteroidia</taxon>
        <taxon>Bacteroidales</taxon>
        <taxon>Bacteroidaceae</taxon>
        <taxon>Bacteroides</taxon>
    </lineage>
</organism>
<dbReference type="RefSeq" id="WP_005929543.1">
    <property type="nucleotide sequence ID" value="NZ_CABKSE010000002.1"/>
</dbReference>
<accession>A0A7J4XGU9</accession>
<dbReference type="PROSITE" id="PS51257">
    <property type="entry name" value="PROKAR_LIPOPROTEIN"/>
    <property type="match status" value="1"/>
</dbReference>
<feature type="chain" id="PRO_5029702038" evidence="1">
    <location>
        <begin position="22"/>
        <end position="440"/>
    </location>
</feature>
<dbReference type="Proteomes" id="UP000422221">
    <property type="component" value="Unassembled WGS sequence"/>
</dbReference>
<reference evidence="2 3" key="1">
    <citation type="journal article" date="2019" name="Nat. Med.">
        <title>A library of human gut bacterial isolates paired with longitudinal multiomics data enables mechanistic microbiome research.</title>
        <authorList>
            <person name="Poyet M."/>
            <person name="Groussin M."/>
            <person name="Gibbons S.M."/>
            <person name="Avila-Pacheco J."/>
            <person name="Jiang X."/>
            <person name="Kearney S.M."/>
            <person name="Perrotta A.R."/>
            <person name="Berdy B."/>
            <person name="Zhao S."/>
            <person name="Lieberman T.D."/>
            <person name="Swanson P.K."/>
            <person name="Smith M."/>
            <person name="Roesemann S."/>
            <person name="Alexander J.E."/>
            <person name="Rich S.A."/>
            <person name="Livny J."/>
            <person name="Vlamakis H."/>
            <person name="Clish C."/>
            <person name="Bullock K."/>
            <person name="Deik A."/>
            <person name="Scott J."/>
            <person name="Pierce K.A."/>
            <person name="Xavier R.J."/>
            <person name="Alm E.J."/>
        </authorList>
    </citation>
    <scope>NUCLEOTIDE SEQUENCE [LARGE SCALE GENOMIC DNA]</scope>
    <source>
        <strain evidence="2 3">BIOML-A10</strain>
    </source>
</reference>
<proteinExistence type="predicted"/>
<dbReference type="Pfam" id="PF14092">
    <property type="entry name" value="DUF4270"/>
    <property type="match status" value="1"/>
</dbReference>
<evidence type="ECO:0000256" key="1">
    <source>
        <dbReference type="SAM" id="SignalP"/>
    </source>
</evidence>
<evidence type="ECO:0000313" key="3">
    <source>
        <dbReference type="Proteomes" id="UP000422221"/>
    </source>
</evidence>
<protein>
    <submittedName>
        <fullName evidence="2">DUF4270 domain-containing protein</fullName>
    </submittedName>
</protein>
<keyword evidence="1" id="KW-0732">Signal</keyword>
<gene>
    <name evidence="2" type="ORF">F3F73_14110</name>
</gene>
<comment type="caution">
    <text evidence="2">The sequence shown here is derived from an EMBL/GenBank/DDBJ whole genome shotgun (WGS) entry which is preliminary data.</text>
</comment>
<name>A0A7J4XGU9_9BACE</name>
<dbReference type="EMBL" id="VWMK01000014">
    <property type="protein sequence ID" value="KAA3762884.1"/>
    <property type="molecule type" value="Genomic_DNA"/>
</dbReference>
<sequence length="440" mass="49537">MRRLILFFSFSLCLLILLSCRDEMSTAGSKWVESALRNIITDTCTVSLSTILSDSLATSGDSICQIGHHNSSLWGDIRSSFYVEYDVHTLSIDDEAIYQFDSITCRLYASGNYLGDTLSGAQRIYLHQLTENMELNNNYLYSTSTVPYNPTPLASFSFTPHPGQDKEEISFRLPDELGKEWLTLLQENSDNMSSQEKFRLYFKGLAFVPDAGGTCVNGFQVNDSSLCIRLHYHIITETASEQTLTFTPSNTLKFTQIKHDRNGTVLSLLQSGTDNALSSEKTDNQSYLQGMTGLYIKIEFPHLNNLLWEGDLVTIESATLQLYPVKGTHGDQYPLPETLILYTANENDVTEDVITDLLGTSVQNGSLVTDEMAPENTYYSFDITSFLQNNLGAIGYNRKNLKLMLPDDLFFTTLKGVVFGDMQHKTNPVKLTLRYKVYNY</sequence>
<feature type="signal peptide" evidence="1">
    <location>
        <begin position="1"/>
        <end position="21"/>
    </location>
</feature>
<dbReference type="AlphaFoldDB" id="A0A7J4XGU9"/>
<dbReference type="InterPro" id="IPR025366">
    <property type="entry name" value="DUF4270"/>
</dbReference>